<dbReference type="PANTHER" id="PTHR46610:SF3">
    <property type="entry name" value="OS01G0238200 PROTEIN"/>
    <property type="match status" value="1"/>
</dbReference>
<keyword evidence="1" id="KW-0812">Transmembrane</keyword>
<organism evidence="2 3">
    <name type="scientific">Rhynchospora tenuis</name>
    <dbReference type="NCBI Taxonomy" id="198213"/>
    <lineage>
        <taxon>Eukaryota</taxon>
        <taxon>Viridiplantae</taxon>
        <taxon>Streptophyta</taxon>
        <taxon>Embryophyta</taxon>
        <taxon>Tracheophyta</taxon>
        <taxon>Spermatophyta</taxon>
        <taxon>Magnoliopsida</taxon>
        <taxon>Liliopsida</taxon>
        <taxon>Poales</taxon>
        <taxon>Cyperaceae</taxon>
        <taxon>Cyperoideae</taxon>
        <taxon>Rhynchosporeae</taxon>
        <taxon>Rhynchospora</taxon>
    </lineage>
</organism>
<feature type="transmembrane region" description="Helical" evidence="1">
    <location>
        <begin position="99"/>
        <end position="118"/>
    </location>
</feature>
<feature type="transmembrane region" description="Helical" evidence="1">
    <location>
        <begin position="12"/>
        <end position="30"/>
    </location>
</feature>
<dbReference type="InterPro" id="IPR045501">
    <property type="entry name" value="DUF6490"/>
</dbReference>
<feature type="transmembrane region" description="Helical" evidence="1">
    <location>
        <begin position="74"/>
        <end position="93"/>
    </location>
</feature>
<dbReference type="EMBL" id="JAMRDG010000001">
    <property type="protein sequence ID" value="KAJ3709053.1"/>
    <property type="molecule type" value="Genomic_DNA"/>
</dbReference>
<accession>A0AAD6A3N0</accession>
<keyword evidence="1" id="KW-1133">Transmembrane helix</keyword>
<dbReference type="PANTHER" id="PTHR46610">
    <property type="entry name" value="OS05G0181300 PROTEIN"/>
    <property type="match status" value="1"/>
</dbReference>
<dbReference type="Pfam" id="PF20100">
    <property type="entry name" value="DUF6490"/>
    <property type="match status" value="1"/>
</dbReference>
<name>A0AAD6A3N0_9POAL</name>
<evidence type="ECO:0000313" key="3">
    <source>
        <dbReference type="Proteomes" id="UP001210211"/>
    </source>
</evidence>
<protein>
    <submittedName>
        <fullName evidence="2">Uncharacterized protein</fullName>
    </submittedName>
</protein>
<comment type="caution">
    <text evidence="2">The sequence shown here is derived from an EMBL/GenBank/DDBJ whole genome shotgun (WGS) entry which is preliminary data.</text>
</comment>
<evidence type="ECO:0000313" key="2">
    <source>
        <dbReference type="EMBL" id="KAJ3709053.1"/>
    </source>
</evidence>
<gene>
    <name evidence="2" type="ORF">LUZ61_012758</name>
</gene>
<dbReference type="AlphaFoldDB" id="A0AAD6A3N0"/>
<feature type="transmembrane region" description="Helical" evidence="1">
    <location>
        <begin position="36"/>
        <end position="53"/>
    </location>
</feature>
<dbReference type="Proteomes" id="UP001210211">
    <property type="component" value="Unassembled WGS sequence"/>
</dbReference>
<reference evidence="2 3" key="1">
    <citation type="journal article" date="2022" name="Cell">
        <title>Repeat-based holocentromeres influence genome architecture and karyotype evolution.</title>
        <authorList>
            <person name="Hofstatter P.G."/>
            <person name="Thangavel G."/>
            <person name="Lux T."/>
            <person name="Neumann P."/>
            <person name="Vondrak T."/>
            <person name="Novak P."/>
            <person name="Zhang M."/>
            <person name="Costa L."/>
            <person name="Castellani M."/>
            <person name="Scott A."/>
            <person name="Toegelov H."/>
            <person name="Fuchs J."/>
            <person name="Mata-Sucre Y."/>
            <person name="Dias Y."/>
            <person name="Vanzela A.L.L."/>
            <person name="Huettel B."/>
            <person name="Almeida C.C.S."/>
            <person name="Simkova H."/>
            <person name="Souza G."/>
            <person name="Pedrosa-Harand A."/>
            <person name="Macas J."/>
            <person name="Mayer K.F.X."/>
            <person name="Houben A."/>
            <person name="Marques A."/>
        </authorList>
    </citation>
    <scope>NUCLEOTIDE SEQUENCE [LARGE SCALE GENOMIC DNA]</scope>
    <source>
        <strain evidence="2">RhyTen1mFocal</strain>
    </source>
</reference>
<keyword evidence="3" id="KW-1185">Reference proteome</keyword>
<proteinExistence type="predicted"/>
<keyword evidence="1" id="KW-0472">Membrane</keyword>
<evidence type="ECO:0000256" key="1">
    <source>
        <dbReference type="SAM" id="Phobius"/>
    </source>
</evidence>
<sequence>MNYDQRPNWLSKFGLIVLTVNSVLAVYRSIGDKGSISFILFSYIDLLLLFWCLHLSEHTSATNATDRDRIKAAVWFLATILTVMFSWKVAAIMPPHVAVFVWLLASGTSVGGFYAIFLHKEEGIMKN</sequence>